<evidence type="ECO:0000313" key="2">
    <source>
        <dbReference type="EMBL" id="OBZ80337.1"/>
    </source>
</evidence>
<feature type="region of interest" description="Disordered" evidence="1">
    <location>
        <begin position="45"/>
        <end position="67"/>
    </location>
</feature>
<feature type="compositionally biased region" description="Polar residues" evidence="1">
    <location>
        <begin position="45"/>
        <end position="57"/>
    </location>
</feature>
<organism evidence="2 3">
    <name type="scientific">Choanephora cucurbitarum</name>
    <dbReference type="NCBI Taxonomy" id="101091"/>
    <lineage>
        <taxon>Eukaryota</taxon>
        <taxon>Fungi</taxon>
        <taxon>Fungi incertae sedis</taxon>
        <taxon>Mucoromycota</taxon>
        <taxon>Mucoromycotina</taxon>
        <taxon>Mucoromycetes</taxon>
        <taxon>Mucorales</taxon>
        <taxon>Mucorineae</taxon>
        <taxon>Choanephoraceae</taxon>
        <taxon>Choanephoroideae</taxon>
        <taxon>Choanephora</taxon>
    </lineage>
</organism>
<gene>
    <name evidence="2" type="ORF">A0J61_11614</name>
</gene>
<dbReference type="InParanoid" id="A0A1C7MU94"/>
<feature type="non-terminal residue" evidence="2">
    <location>
        <position position="216"/>
    </location>
</feature>
<sequence>MDVVIVDATMASSANPHKRTIKTPITYKTNRKSWVDAVNEGIRCTSSNAHDPSSTKPSAKPGQPPESAVRDVYSHVARRFLKGTVSNSLLVDITTVSDIKTFIQELHEVCNGSEYLWSVFSNLRRDYSRVFAEIVVSHPMFLQFIQTGFQLKTQGNFLAFPSLSSLSEILKISLSGLPSQYGRRQGGLARLRADMDQNLKVYGSVVDSGLITNSTG</sequence>
<dbReference type="AlphaFoldDB" id="A0A1C7MU94"/>
<dbReference type="EMBL" id="LUGH01002259">
    <property type="protein sequence ID" value="OBZ80337.1"/>
    <property type="molecule type" value="Genomic_DNA"/>
</dbReference>
<comment type="caution">
    <text evidence="2">The sequence shown here is derived from an EMBL/GenBank/DDBJ whole genome shotgun (WGS) entry which is preliminary data.</text>
</comment>
<evidence type="ECO:0000256" key="1">
    <source>
        <dbReference type="SAM" id="MobiDB-lite"/>
    </source>
</evidence>
<name>A0A1C7MU94_9FUNG</name>
<protein>
    <submittedName>
        <fullName evidence="2">Uncharacterized protein</fullName>
    </submittedName>
</protein>
<evidence type="ECO:0000313" key="3">
    <source>
        <dbReference type="Proteomes" id="UP000093000"/>
    </source>
</evidence>
<dbReference type="Proteomes" id="UP000093000">
    <property type="component" value="Unassembled WGS sequence"/>
</dbReference>
<proteinExistence type="predicted"/>
<reference evidence="2 3" key="1">
    <citation type="submission" date="2016-03" db="EMBL/GenBank/DDBJ databases">
        <title>Choanephora cucurbitarum.</title>
        <authorList>
            <person name="Min B."/>
            <person name="Park H."/>
            <person name="Park J.-H."/>
            <person name="Shin H.-D."/>
            <person name="Choi I.-G."/>
        </authorList>
    </citation>
    <scope>NUCLEOTIDE SEQUENCE [LARGE SCALE GENOMIC DNA]</scope>
    <source>
        <strain evidence="2 3">KUS-F28377</strain>
    </source>
</reference>
<keyword evidence="3" id="KW-1185">Reference proteome</keyword>
<accession>A0A1C7MU94</accession>
<dbReference type="OrthoDB" id="2258247at2759"/>
<dbReference type="STRING" id="101091.A0A1C7MU94"/>